<feature type="non-terminal residue" evidence="2">
    <location>
        <position position="37"/>
    </location>
</feature>
<gene>
    <name evidence="2" type="ORF">AVEN_52269_1</name>
</gene>
<dbReference type="AlphaFoldDB" id="A0A4Y2MZL4"/>
<protein>
    <submittedName>
        <fullName evidence="2">Uncharacterized protein</fullName>
    </submittedName>
</protein>
<dbReference type="EMBL" id="BGPR01125095">
    <property type="protein sequence ID" value="GBN31287.1"/>
    <property type="molecule type" value="Genomic_DNA"/>
</dbReference>
<sequence>MNDSIEELFRERGNVPTRSHAESGGIRRRDKERPRVQ</sequence>
<comment type="caution">
    <text evidence="2">The sequence shown here is derived from an EMBL/GenBank/DDBJ whole genome shotgun (WGS) entry which is preliminary data.</text>
</comment>
<reference evidence="2 3" key="1">
    <citation type="journal article" date="2019" name="Sci. Rep.">
        <title>Orb-weaving spider Araneus ventricosus genome elucidates the spidroin gene catalogue.</title>
        <authorList>
            <person name="Kono N."/>
            <person name="Nakamura H."/>
            <person name="Ohtoshi R."/>
            <person name="Moran D.A.P."/>
            <person name="Shinohara A."/>
            <person name="Yoshida Y."/>
            <person name="Fujiwara M."/>
            <person name="Mori M."/>
            <person name="Tomita M."/>
            <person name="Arakawa K."/>
        </authorList>
    </citation>
    <scope>NUCLEOTIDE SEQUENCE [LARGE SCALE GENOMIC DNA]</scope>
</reference>
<keyword evidence="3" id="KW-1185">Reference proteome</keyword>
<feature type="compositionally biased region" description="Basic and acidic residues" evidence="1">
    <location>
        <begin position="7"/>
        <end position="37"/>
    </location>
</feature>
<feature type="region of interest" description="Disordered" evidence="1">
    <location>
        <begin position="1"/>
        <end position="37"/>
    </location>
</feature>
<evidence type="ECO:0000313" key="3">
    <source>
        <dbReference type="Proteomes" id="UP000499080"/>
    </source>
</evidence>
<name>A0A4Y2MZL4_ARAVE</name>
<dbReference type="Proteomes" id="UP000499080">
    <property type="component" value="Unassembled WGS sequence"/>
</dbReference>
<evidence type="ECO:0000313" key="2">
    <source>
        <dbReference type="EMBL" id="GBN31287.1"/>
    </source>
</evidence>
<accession>A0A4Y2MZL4</accession>
<evidence type="ECO:0000256" key="1">
    <source>
        <dbReference type="SAM" id="MobiDB-lite"/>
    </source>
</evidence>
<proteinExistence type="predicted"/>
<organism evidence="2 3">
    <name type="scientific">Araneus ventricosus</name>
    <name type="common">Orbweaver spider</name>
    <name type="synonym">Epeira ventricosa</name>
    <dbReference type="NCBI Taxonomy" id="182803"/>
    <lineage>
        <taxon>Eukaryota</taxon>
        <taxon>Metazoa</taxon>
        <taxon>Ecdysozoa</taxon>
        <taxon>Arthropoda</taxon>
        <taxon>Chelicerata</taxon>
        <taxon>Arachnida</taxon>
        <taxon>Araneae</taxon>
        <taxon>Araneomorphae</taxon>
        <taxon>Entelegynae</taxon>
        <taxon>Araneoidea</taxon>
        <taxon>Araneidae</taxon>
        <taxon>Araneus</taxon>
    </lineage>
</organism>